<evidence type="ECO:0000313" key="3">
    <source>
        <dbReference type="WBParaSite" id="PSAMB.scaffold2179size24816.g16730.t1"/>
    </source>
</evidence>
<evidence type="ECO:0000256" key="1">
    <source>
        <dbReference type="SAM" id="MobiDB-lite"/>
    </source>
</evidence>
<dbReference type="WBParaSite" id="PSAMB.scaffold2179size24816.g16730.t1">
    <property type="protein sequence ID" value="PSAMB.scaffold2179size24816.g16730.t1"/>
    <property type="gene ID" value="PSAMB.scaffold2179size24816.g16730"/>
</dbReference>
<evidence type="ECO:0000313" key="2">
    <source>
        <dbReference type="Proteomes" id="UP000887566"/>
    </source>
</evidence>
<dbReference type="AlphaFoldDB" id="A0A914VN04"/>
<sequence length="70" mass="7370">MPKCEKCCGENDGCGCTDPCKCDMEKGICVCPNCTRKKCVCHEQSGEGRKKTSASGEEKTGGGEGSHEGH</sequence>
<name>A0A914VN04_9BILA</name>
<organism evidence="2 3">
    <name type="scientific">Plectus sambesii</name>
    <dbReference type="NCBI Taxonomy" id="2011161"/>
    <lineage>
        <taxon>Eukaryota</taxon>
        <taxon>Metazoa</taxon>
        <taxon>Ecdysozoa</taxon>
        <taxon>Nematoda</taxon>
        <taxon>Chromadorea</taxon>
        <taxon>Plectida</taxon>
        <taxon>Plectina</taxon>
        <taxon>Plectoidea</taxon>
        <taxon>Plectidae</taxon>
        <taxon>Plectus</taxon>
    </lineage>
</organism>
<feature type="region of interest" description="Disordered" evidence="1">
    <location>
        <begin position="41"/>
        <end position="70"/>
    </location>
</feature>
<dbReference type="Proteomes" id="UP000887566">
    <property type="component" value="Unplaced"/>
</dbReference>
<reference evidence="3" key="1">
    <citation type="submission" date="2022-11" db="UniProtKB">
        <authorList>
            <consortium name="WormBaseParasite"/>
        </authorList>
    </citation>
    <scope>IDENTIFICATION</scope>
</reference>
<keyword evidence="2" id="KW-1185">Reference proteome</keyword>
<accession>A0A914VN04</accession>
<proteinExistence type="predicted"/>
<protein>
    <submittedName>
        <fullName evidence="3">Metallothionein</fullName>
    </submittedName>
</protein>